<dbReference type="AlphaFoldDB" id="A0AA48QVW8"/>
<name>A0AA48QVW8_9TREE</name>
<reference evidence="2" key="1">
    <citation type="journal article" date="2023" name="BMC Genomics">
        <title>Chromosome-level genome assemblies of Cutaneotrichosporon spp. (Trichosporonales, Basidiomycota) reveal imbalanced evolution between nucleotide sequences and chromosome synteny.</title>
        <authorList>
            <person name="Kobayashi Y."/>
            <person name="Kayamori A."/>
            <person name="Aoki K."/>
            <person name="Shiwa Y."/>
            <person name="Matsutani M."/>
            <person name="Fujita N."/>
            <person name="Sugita T."/>
            <person name="Iwasaki W."/>
            <person name="Tanaka N."/>
            <person name="Takashima M."/>
        </authorList>
    </citation>
    <scope>NUCLEOTIDE SEQUENCE</scope>
    <source>
        <strain evidence="2">HIS019</strain>
    </source>
</reference>
<dbReference type="RefSeq" id="XP_060457006.1">
    <property type="nucleotide sequence ID" value="XM_060600409.1"/>
</dbReference>
<evidence type="ECO:0000256" key="1">
    <source>
        <dbReference type="SAM" id="MobiDB-lite"/>
    </source>
</evidence>
<sequence>MATSRPMMEARFSLPLLSAGGDLLPDPAAIARVNRQASLPETPERALPITPVPQCNITKPVRVFYEARDVYPQTNTTRSVSPGTVIEDDVFANSLVRSMVGSGRSQQPSTPLRGEYSQGLEYQPYGYQAQSYSPVPGFNSTYRKVSTTPTFEMDPLQANASQPSSPLPSPTMLRHHGYTQVPSESLLRSPLASPTNSKITSRSLRSSLRIPPSRSESRSVESHGSSLVQRAPGPFPWAASAPTTNPSHSASKYMSPVASPSRQPNHVIVAKDPVTGRPDVAAPPINKPPAILAAPTSGLVPSTMTRVLNPPTRSSSHVPAKDPQPQLRGPVAERRHLPLQAPKPSTPPKQLLSQRAMKFDTFSESGDGHNSLSSRRQERQELSPWASLSLVGHVVDSDLTRHHKRLAESLSAPTHAWEENLRKDRRGG</sequence>
<dbReference type="Proteomes" id="UP001233271">
    <property type="component" value="Chromosome 4"/>
</dbReference>
<feature type="compositionally biased region" description="Polar residues" evidence="1">
    <location>
        <begin position="362"/>
        <end position="374"/>
    </location>
</feature>
<feature type="compositionally biased region" description="Low complexity" evidence="1">
    <location>
        <begin position="197"/>
        <end position="214"/>
    </location>
</feature>
<dbReference type="EMBL" id="AP028215">
    <property type="protein sequence ID" value="BEI91741.1"/>
    <property type="molecule type" value="Genomic_DNA"/>
</dbReference>
<feature type="region of interest" description="Disordered" evidence="1">
    <location>
        <begin position="405"/>
        <end position="428"/>
    </location>
</feature>
<keyword evidence="3" id="KW-1185">Reference proteome</keyword>
<feature type="compositionally biased region" description="Polar residues" evidence="1">
    <location>
        <begin position="307"/>
        <end position="317"/>
    </location>
</feature>
<evidence type="ECO:0000313" key="3">
    <source>
        <dbReference type="Proteomes" id="UP001233271"/>
    </source>
</evidence>
<proteinExistence type="predicted"/>
<feature type="compositionally biased region" description="Basic and acidic residues" evidence="1">
    <location>
        <begin position="416"/>
        <end position="428"/>
    </location>
</feature>
<feature type="region of interest" description="Disordered" evidence="1">
    <location>
        <begin position="361"/>
        <end position="385"/>
    </location>
</feature>
<feature type="region of interest" description="Disordered" evidence="1">
    <location>
        <begin position="307"/>
        <end position="328"/>
    </location>
</feature>
<feature type="compositionally biased region" description="Polar residues" evidence="1">
    <location>
        <begin position="241"/>
        <end position="263"/>
    </location>
</feature>
<protein>
    <submittedName>
        <fullName evidence="2">Uncharacterized protein</fullName>
    </submittedName>
</protein>
<gene>
    <name evidence="2" type="ORF">CcaverHIS019_0405610</name>
</gene>
<dbReference type="GeneID" id="85495611"/>
<organism evidence="2 3">
    <name type="scientific">Cutaneotrichosporon cavernicola</name>
    <dbReference type="NCBI Taxonomy" id="279322"/>
    <lineage>
        <taxon>Eukaryota</taxon>
        <taxon>Fungi</taxon>
        <taxon>Dikarya</taxon>
        <taxon>Basidiomycota</taxon>
        <taxon>Agaricomycotina</taxon>
        <taxon>Tremellomycetes</taxon>
        <taxon>Trichosporonales</taxon>
        <taxon>Trichosporonaceae</taxon>
        <taxon>Cutaneotrichosporon</taxon>
    </lineage>
</organism>
<feature type="region of interest" description="Disordered" evidence="1">
    <location>
        <begin position="154"/>
        <end position="263"/>
    </location>
</feature>
<dbReference type="KEGG" id="ccac:CcaHIS019_0405610"/>
<accession>A0AA48QVW8</accession>
<evidence type="ECO:0000313" key="2">
    <source>
        <dbReference type="EMBL" id="BEI91741.1"/>
    </source>
</evidence>